<sequence>MEVHISEHDQSQINFMDFSTLNDHTWDLDYLNACVYYHQLKDSVRLSENNFAVELLDTNITNIFNDIAREINSIVNIRESPIKFLGQDVIQLVDNNFVTNPYTNNNGEVRYLADAASPEFKGFLSGAYGEAIVQYLFNQFKSNGSYSIAKLERKRIKTPDFIIFENSSNTPHSFWEAKGTVSHLPSADKLKEEKDNPQKQIQSILTFLQAEGFQFNNNGVFSKVHVPVSQNNRLRTRIVDPEIAYAFNLPNVLLEDYILLGTYKDYPVDKLKENYLAFKKQDKYQQSQLDRERKNLYDKYSFLIKDKSTNNKKDYEKYLEEIKSSVEYKDILKEQDQYIESLLPIIGEPTVGKFYNKVNKMEEDLIIQIAQSLRENKD</sequence>
<name>A0ABS4HLS6_9STAP</name>
<dbReference type="RefSeq" id="WP_186089997.1">
    <property type="nucleotide sequence ID" value="NZ_BMCN01000001.1"/>
</dbReference>
<dbReference type="Proteomes" id="UP001519348">
    <property type="component" value="Unassembled WGS sequence"/>
</dbReference>
<comment type="caution">
    <text evidence="1">The sequence shown here is derived from an EMBL/GenBank/DDBJ whole genome shotgun (WGS) entry which is preliminary data.</text>
</comment>
<proteinExistence type="predicted"/>
<gene>
    <name evidence="1" type="ORF">J2Z27_000915</name>
</gene>
<organism evidence="1 2">
    <name type="scientific">Jeotgalicoccus aerolatus</name>
    <dbReference type="NCBI Taxonomy" id="709510"/>
    <lineage>
        <taxon>Bacteria</taxon>
        <taxon>Bacillati</taxon>
        <taxon>Bacillota</taxon>
        <taxon>Bacilli</taxon>
        <taxon>Bacillales</taxon>
        <taxon>Staphylococcaceae</taxon>
        <taxon>Jeotgalicoccus</taxon>
    </lineage>
</organism>
<evidence type="ECO:0000313" key="2">
    <source>
        <dbReference type="Proteomes" id="UP001519348"/>
    </source>
</evidence>
<protein>
    <submittedName>
        <fullName evidence="1">Uncharacterized protein</fullName>
    </submittedName>
</protein>
<evidence type="ECO:0000313" key="1">
    <source>
        <dbReference type="EMBL" id="MBP1951880.1"/>
    </source>
</evidence>
<keyword evidence="2" id="KW-1185">Reference proteome</keyword>
<dbReference type="EMBL" id="JAGGKN010000002">
    <property type="protein sequence ID" value="MBP1951880.1"/>
    <property type="molecule type" value="Genomic_DNA"/>
</dbReference>
<reference evidence="1 2" key="1">
    <citation type="submission" date="2021-03" db="EMBL/GenBank/DDBJ databases">
        <title>Genomic Encyclopedia of Type Strains, Phase IV (KMG-IV): sequencing the most valuable type-strain genomes for metagenomic binning, comparative biology and taxonomic classification.</title>
        <authorList>
            <person name="Goeker M."/>
        </authorList>
    </citation>
    <scope>NUCLEOTIDE SEQUENCE [LARGE SCALE GENOMIC DNA]</scope>
    <source>
        <strain evidence="1 2">DSM 22420</strain>
    </source>
</reference>
<accession>A0ABS4HLS6</accession>